<name>E5AW65_MYCRK</name>
<dbReference type="KEGG" id="brh:RBRH_00751"/>
<evidence type="ECO:0000313" key="2">
    <source>
        <dbReference type="Proteomes" id="UP000007437"/>
    </source>
</evidence>
<reference key="1">
    <citation type="submission" date="2010-09" db="EMBL/GenBank/DDBJ databases">
        <title>Complete genome sequence of Burkholderia rhizoxinica, the endosymbiont of the phytopathogenic fungus Rhizopus microsporus.</title>
        <authorList>
            <person name="Lackner G."/>
            <person name="Moebius N."/>
            <person name="Partida-Martinez L.P."/>
            <person name="Hertweck C."/>
        </authorList>
    </citation>
    <scope>NUCLEOTIDE SEQUENCE</scope>
    <source>
        <strain>HKI 454</strain>
    </source>
</reference>
<organism evidence="1 2">
    <name type="scientific">Mycetohabitans rhizoxinica (strain DSM 19002 / CIP 109453 / HKI 454)</name>
    <name type="common">Paraburkholderia rhizoxinica</name>
    <dbReference type="NCBI Taxonomy" id="882378"/>
    <lineage>
        <taxon>Bacteria</taxon>
        <taxon>Pseudomonadati</taxon>
        <taxon>Pseudomonadota</taxon>
        <taxon>Betaproteobacteria</taxon>
        <taxon>Burkholderiales</taxon>
        <taxon>Burkholderiaceae</taxon>
        <taxon>Mycetohabitans</taxon>
    </lineage>
</organism>
<geneLocation type="plasmid" evidence="1 2">
    <name>pBRH02</name>
</geneLocation>
<keyword evidence="1" id="KW-0614">Plasmid</keyword>
<proteinExistence type="predicted"/>
<accession>E5AW65</accession>
<dbReference type="HOGENOM" id="CLU_2680681_0_0_4"/>
<evidence type="ECO:0000313" key="1">
    <source>
        <dbReference type="EMBL" id="CBW77367.1"/>
    </source>
</evidence>
<protein>
    <submittedName>
        <fullName evidence="1">Uncharacterized protein</fullName>
    </submittedName>
</protein>
<dbReference type="AlphaFoldDB" id="E5AW65"/>
<gene>
    <name evidence="1" type="ordered locus">RBRH_00751</name>
</gene>
<sequence>MEQPADSPMDTHLMLLDDGKYYIERNCNGEAATTNGLLFRRCLISPTTPGGYECVGGYEQCTGGEWCAWIWRSN</sequence>
<dbReference type="Proteomes" id="UP000007437">
    <property type="component" value="Plasmid pBRH02"/>
</dbReference>
<reference evidence="1 2" key="2">
    <citation type="journal article" date="2011" name="J. Bacteriol.">
        <title>Complete genome sequence of Burkholderia rhizoxinica, an endosymbiont of Rhizopus microsporus.</title>
        <authorList>
            <person name="Lackner G."/>
            <person name="Moebius N."/>
            <person name="Partida-Martinez L."/>
            <person name="Hertweck C."/>
        </authorList>
    </citation>
    <scope>NUCLEOTIDE SEQUENCE [LARGE SCALE GENOMIC DNA]</scope>
    <source>
        <strain evidence="2">DSM 19002 / CIP 109453 / HKI 454</strain>
        <plasmid evidence="1 2">pBRH02</plasmid>
    </source>
</reference>
<dbReference type="EMBL" id="FR687361">
    <property type="protein sequence ID" value="CBW77367.1"/>
    <property type="molecule type" value="Genomic_DNA"/>
</dbReference>